<dbReference type="CDD" id="cd00170">
    <property type="entry name" value="SEC14"/>
    <property type="match status" value="1"/>
</dbReference>
<dbReference type="Pfam" id="PF00650">
    <property type="entry name" value="CRAL_TRIO"/>
    <property type="match status" value="1"/>
</dbReference>
<evidence type="ECO:0000313" key="2">
    <source>
        <dbReference type="EMBL" id="GMI40893.1"/>
    </source>
</evidence>
<dbReference type="InterPro" id="IPR001251">
    <property type="entry name" value="CRAL-TRIO_dom"/>
</dbReference>
<dbReference type="AlphaFoldDB" id="A0A9W7L9Y3"/>
<comment type="caution">
    <text evidence="2">The sequence shown here is derived from an EMBL/GenBank/DDBJ whole genome shotgun (WGS) entry which is preliminary data.</text>
</comment>
<dbReference type="InterPro" id="IPR051026">
    <property type="entry name" value="PI/PC_transfer"/>
</dbReference>
<dbReference type="InterPro" id="IPR036865">
    <property type="entry name" value="CRAL-TRIO_dom_sf"/>
</dbReference>
<sequence length="312" mass="35012">MSTPEERAVQEALPMDATEAEILEKLKKDLGEDMIAKMSLTQVLQCIRGWQTEKDRYDATITNVRRIIEFKEQARTYDLLTEPNEDVDFFLKHWGSEIYGQDAEGHYIWMEGVRVIHAPELLDRFDDEHMKNTRSVLMEALEIKKGNVFRDDQNPIYKHIYVFDLSGVAVSHFSAGVRRVVKNVVVEMGNIYPESVTKMIFVNAPFIFRAIWGTITPWLHPITKEKTQIVGSGKAIIKAFEKAGVSIDNVPESLGGTCKKTTLTELIEKWRVEGLPGSKEKAAGGATSKVELQIDGLSEGVAKVDVGKEAAA</sequence>
<evidence type="ECO:0000259" key="1">
    <source>
        <dbReference type="PROSITE" id="PS50191"/>
    </source>
</evidence>
<dbReference type="SUPFAM" id="SSF52087">
    <property type="entry name" value="CRAL/TRIO domain"/>
    <property type="match status" value="1"/>
</dbReference>
<reference evidence="3" key="1">
    <citation type="journal article" date="2023" name="Commun. Biol.">
        <title>Genome analysis of Parmales, the sister group of diatoms, reveals the evolutionary specialization of diatoms from phago-mixotrophs to photoautotrophs.</title>
        <authorList>
            <person name="Ban H."/>
            <person name="Sato S."/>
            <person name="Yoshikawa S."/>
            <person name="Yamada K."/>
            <person name="Nakamura Y."/>
            <person name="Ichinomiya M."/>
            <person name="Sato N."/>
            <person name="Blanc-Mathieu R."/>
            <person name="Endo H."/>
            <person name="Kuwata A."/>
            <person name="Ogata H."/>
        </authorList>
    </citation>
    <scope>NUCLEOTIDE SEQUENCE [LARGE SCALE GENOMIC DNA]</scope>
</reference>
<feature type="domain" description="CRAL-TRIO" evidence="1">
    <location>
        <begin position="86"/>
        <end position="262"/>
    </location>
</feature>
<dbReference type="PANTHER" id="PTHR45657:SF1">
    <property type="entry name" value="CRAL-TRIO DOMAIN-CONTAINING PROTEIN YKL091C-RELATED"/>
    <property type="match status" value="1"/>
</dbReference>
<dbReference type="OrthoDB" id="59899at2759"/>
<dbReference type="Gene3D" id="3.40.525.10">
    <property type="entry name" value="CRAL-TRIO lipid binding domain"/>
    <property type="match status" value="1"/>
</dbReference>
<dbReference type="EMBL" id="BRYA01000138">
    <property type="protein sequence ID" value="GMI40893.1"/>
    <property type="molecule type" value="Genomic_DNA"/>
</dbReference>
<accession>A0A9W7L9Y3</accession>
<protein>
    <recommendedName>
        <fullName evidence="1">CRAL-TRIO domain-containing protein</fullName>
    </recommendedName>
</protein>
<dbReference type="SMART" id="SM00516">
    <property type="entry name" value="SEC14"/>
    <property type="match status" value="1"/>
</dbReference>
<dbReference type="Proteomes" id="UP001165065">
    <property type="component" value="Unassembled WGS sequence"/>
</dbReference>
<dbReference type="PANTHER" id="PTHR45657">
    <property type="entry name" value="CRAL-TRIO DOMAIN-CONTAINING PROTEIN YKL091C-RELATED"/>
    <property type="match status" value="1"/>
</dbReference>
<gene>
    <name evidence="2" type="ORF">TrCOL_g4348</name>
</gene>
<name>A0A9W7L9Y3_9STRA</name>
<keyword evidence="3" id="KW-1185">Reference proteome</keyword>
<proteinExistence type="predicted"/>
<evidence type="ECO:0000313" key="3">
    <source>
        <dbReference type="Proteomes" id="UP001165065"/>
    </source>
</evidence>
<dbReference type="PROSITE" id="PS50191">
    <property type="entry name" value="CRAL_TRIO"/>
    <property type="match status" value="1"/>
</dbReference>
<organism evidence="2 3">
    <name type="scientific">Triparma columacea</name>
    <dbReference type="NCBI Taxonomy" id="722753"/>
    <lineage>
        <taxon>Eukaryota</taxon>
        <taxon>Sar</taxon>
        <taxon>Stramenopiles</taxon>
        <taxon>Ochrophyta</taxon>
        <taxon>Bolidophyceae</taxon>
        <taxon>Parmales</taxon>
        <taxon>Triparmaceae</taxon>
        <taxon>Triparma</taxon>
    </lineage>
</organism>